<reference evidence="8 9" key="1">
    <citation type="submission" date="2022-10" db="EMBL/GenBank/DDBJ databases">
        <title>Luteolibacter arcticus strain CCTCC AB 2014275, whole genome shotgun sequencing project.</title>
        <authorList>
            <person name="Zhao G."/>
            <person name="Shen L."/>
        </authorList>
    </citation>
    <scope>NUCLEOTIDE SEQUENCE [LARGE SCALE GENOMIC DNA]</scope>
    <source>
        <strain evidence="8 9">CCTCC AB 2014275</strain>
    </source>
</reference>
<dbReference type="PANTHER" id="PTHR33452">
    <property type="entry name" value="OXIDOREDUCTASE CATD-RELATED"/>
    <property type="match status" value="1"/>
</dbReference>
<dbReference type="InterPro" id="IPR051907">
    <property type="entry name" value="DoxX-like_oxidoreductase"/>
</dbReference>
<dbReference type="Pfam" id="PF07681">
    <property type="entry name" value="DoxX"/>
    <property type="match status" value="1"/>
</dbReference>
<dbReference type="InterPro" id="IPR032808">
    <property type="entry name" value="DoxX"/>
</dbReference>
<sequence>MKASSILTAARSAHEKLIAGADLAKSPLLLAVRLYWGWQFFTAGKGKLMDLPATASFFKELGIPLPMFNAVVASCTECFGGLLLLMGLASRLTAIPLLVTMIVAYLTADMEVVKGIFSDPDAFVTAAPFLFLLSSLLVLVFGPGVVSIDHLLARKFRASPSATLVEA</sequence>
<keyword evidence="6 7" id="KW-0472">Membrane</keyword>
<name>A0ABT3GM15_9BACT</name>
<evidence type="ECO:0000256" key="6">
    <source>
        <dbReference type="ARBA" id="ARBA00023136"/>
    </source>
</evidence>
<dbReference type="EMBL" id="JAPDDT010000008">
    <property type="protein sequence ID" value="MCW1924521.1"/>
    <property type="molecule type" value="Genomic_DNA"/>
</dbReference>
<evidence type="ECO:0000256" key="1">
    <source>
        <dbReference type="ARBA" id="ARBA00004651"/>
    </source>
</evidence>
<feature type="transmembrane region" description="Helical" evidence="7">
    <location>
        <begin position="128"/>
        <end position="148"/>
    </location>
</feature>
<feature type="transmembrane region" description="Helical" evidence="7">
    <location>
        <begin position="92"/>
        <end position="108"/>
    </location>
</feature>
<evidence type="ECO:0000256" key="4">
    <source>
        <dbReference type="ARBA" id="ARBA00022692"/>
    </source>
</evidence>
<evidence type="ECO:0000256" key="5">
    <source>
        <dbReference type="ARBA" id="ARBA00022989"/>
    </source>
</evidence>
<keyword evidence="3" id="KW-1003">Cell membrane</keyword>
<evidence type="ECO:0000256" key="7">
    <source>
        <dbReference type="SAM" id="Phobius"/>
    </source>
</evidence>
<keyword evidence="9" id="KW-1185">Reference proteome</keyword>
<protein>
    <submittedName>
        <fullName evidence="8">DoxX family protein</fullName>
    </submittedName>
</protein>
<keyword evidence="5 7" id="KW-1133">Transmembrane helix</keyword>
<accession>A0ABT3GM15</accession>
<comment type="subcellular location">
    <subcellularLocation>
        <location evidence="1">Cell membrane</location>
        <topology evidence="1">Multi-pass membrane protein</topology>
    </subcellularLocation>
</comment>
<comment type="caution">
    <text evidence="8">The sequence shown here is derived from an EMBL/GenBank/DDBJ whole genome shotgun (WGS) entry which is preliminary data.</text>
</comment>
<evidence type="ECO:0000256" key="2">
    <source>
        <dbReference type="ARBA" id="ARBA00006679"/>
    </source>
</evidence>
<comment type="similarity">
    <text evidence="2">Belongs to the DoxX family.</text>
</comment>
<dbReference type="Proteomes" id="UP001320876">
    <property type="component" value="Unassembled WGS sequence"/>
</dbReference>
<organism evidence="8 9">
    <name type="scientific">Luteolibacter arcticus</name>
    <dbReference type="NCBI Taxonomy" id="1581411"/>
    <lineage>
        <taxon>Bacteria</taxon>
        <taxon>Pseudomonadati</taxon>
        <taxon>Verrucomicrobiota</taxon>
        <taxon>Verrucomicrobiia</taxon>
        <taxon>Verrucomicrobiales</taxon>
        <taxon>Verrucomicrobiaceae</taxon>
        <taxon>Luteolibacter</taxon>
    </lineage>
</organism>
<proteinExistence type="inferred from homology"/>
<gene>
    <name evidence="8" type="ORF">OKA05_18290</name>
</gene>
<evidence type="ECO:0000313" key="8">
    <source>
        <dbReference type="EMBL" id="MCW1924521.1"/>
    </source>
</evidence>
<evidence type="ECO:0000313" key="9">
    <source>
        <dbReference type="Proteomes" id="UP001320876"/>
    </source>
</evidence>
<dbReference type="RefSeq" id="WP_264488628.1">
    <property type="nucleotide sequence ID" value="NZ_JAPDDT010000008.1"/>
</dbReference>
<evidence type="ECO:0000256" key="3">
    <source>
        <dbReference type="ARBA" id="ARBA00022475"/>
    </source>
</evidence>
<keyword evidence="4 7" id="KW-0812">Transmembrane</keyword>
<dbReference type="PANTHER" id="PTHR33452:SF1">
    <property type="entry name" value="INNER MEMBRANE PROTEIN YPHA-RELATED"/>
    <property type="match status" value="1"/>
</dbReference>